<dbReference type="InterPro" id="IPR003616">
    <property type="entry name" value="Post-SET_dom"/>
</dbReference>
<name>A0A7S7NK18_PALFE</name>
<dbReference type="Proteomes" id="UP000593892">
    <property type="component" value="Chromosome"/>
</dbReference>
<dbReference type="GO" id="GO:0032259">
    <property type="term" value="P:methylation"/>
    <property type="evidence" value="ECO:0007669"/>
    <property type="project" value="UniProtKB-KW"/>
</dbReference>
<dbReference type="PROSITE" id="PS50868">
    <property type="entry name" value="POST_SET"/>
    <property type="match status" value="1"/>
</dbReference>
<evidence type="ECO:0000259" key="8">
    <source>
        <dbReference type="PROSITE" id="PS50868"/>
    </source>
</evidence>
<organism evidence="9 10">
    <name type="scientific">Paludibaculum fermentans</name>
    <dbReference type="NCBI Taxonomy" id="1473598"/>
    <lineage>
        <taxon>Bacteria</taxon>
        <taxon>Pseudomonadati</taxon>
        <taxon>Acidobacteriota</taxon>
        <taxon>Terriglobia</taxon>
        <taxon>Bryobacterales</taxon>
        <taxon>Bryobacteraceae</taxon>
        <taxon>Paludibaculum</taxon>
    </lineage>
</organism>
<feature type="domain" description="Post-SET" evidence="8">
    <location>
        <begin position="134"/>
        <end position="150"/>
    </location>
</feature>
<dbReference type="GO" id="GO:0005694">
    <property type="term" value="C:chromosome"/>
    <property type="evidence" value="ECO:0007669"/>
    <property type="project" value="UniProtKB-SubCell"/>
</dbReference>
<evidence type="ECO:0000313" key="10">
    <source>
        <dbReference type="Proteomes" id="UP000593892"/>
    </source>
</evidence>
<dbReference type="EMBL" id="CP063849">
    <property type="protein sequence ID" value="QOY85040.1"/>
    <property type="molecule type" value="Genomic_DNA"/>
</dbReference>
<keyword evidence="2" id="KW-0158">Chromosome</keyword>
<dbReference type="SUPFAM" id="SSF82199">
    <property type="entry name" value="SET domain"/>
    <property type="match status" value="1"/>
</dbReference>
<dbReference type="SMART" id="SM00317">
    <property type="entry name" value="SET"/>
    <property type="match status" value="1"/>
</dbReference>
<proteinExistence type="predicted"/>
<dbReference type="PROSITE" id="PS50280">
    <property type="entry name" value="SET"/>
    <property type="match status" value="1"/>
</dbReference>
<evidence type="ECO:0000313" key="9">
    <source>
        <dbReference type="EMBL" id="QOY85040.1"/>
    </source>
</evidence>
<dbReference type="Gene3D" id="2.170.270.10">
    <property type="entry name" value="SET domain"/>
    <property type="match status" value="1"/>
</dbReference>
<dbReference type="SMART" id="SM00508">
    <property type="entry name" value="PostSET"/>
    <property type="match status" value="1"/>
</dbReference>
<dbReference type="InterPro" id="IPR046341">
    <property type="entry name" value="SET_dom_sf"/>
</dbReference>
<evidence type="ECO:0000256" key="4">
    <source>
        <dbReference type="ARBA" id="ARBA00022679"/>
    </source>
</evidence>
<dbReference type="AlphaFoldDB" id="A0A7S7NK18"/>
<evidence type="ECO:0000256" key="2">
    <source>
        <dbReference type="ARBA" id="ARBA00022454"/>
    </source>
</evidence>
<keyword evidence="4 9" id="KW-0808">Transferase</keyword>
<protein>
    <submittedName>
        <fullName evidence="9">SET domain-containing protein-lysine N-methyltransferase</fullName>
    </submittedName>
</protein>
<dbReference type="PANTHER" id="PTHR22884">
    <property type="entry name" value="SET DOMAIN PROTEINS"/>
    <property type="match status" value="1"/>
</dbReference>
<dbReference type="Pfam" id="PF00856">
    <property type="entry name" value="SET"/>
    <property type="match status" value="1"/>
</dbReference>
<dbReference type="RefSeq" id="WP_194446710.1">
    <property type="nucleotide sequence ID" value="NZ_CP063849.1"/>
</dbReference>
<reference evidence="9 10" key="1">
    <citation type="submission" date="2020-10" db="EMBL/GenBank/DDBJ databases">
        <title>Complete genome sequence of Paludibaculum fermentans P105T, a facultatively anaerobic acidobacterium capable of dissimilatory Fe(III) reduction.</title>
        <authorList>
            <person name="Dedysh S.N."/>
            <person name="Beletsky A.V."/>
            <person name="Kulichevskaya I.S."/>
            <person name="Mardanov A.V."/>
            <person name="Ravin N.V."/>
        </authorList>
    </citation>
    <scope>NUCLEOTIDE SEQUENCE [LARGE SCALE GENOMIC DNA]</scope>
    <source>
        <strain evidence="9 10">P105</strain>
    </source>
</reference>
<dbReference type="InterPro" id="IPR001214">
    <property type="entry name" value="SET_dom"/>
</dbReference>
<dbReference type="InterPro" id="IPR050777">
    <property type="entry name" value="SET2_Histone-Lys_MeTrsfase"/>
</dbReference>
<keyword evidence="10" id="KW-1185">Reference proteome</keyword>
<evidence type="ECO:0000256" key="6">
    <source>
        <dbReference type="SAM" id="MobiDB-lite"/>
    </source>
</evidence>
<sequence length="186" mass="20828">MPPAPSKKEPAPQIDQKKACFALEVRPSPIHRWGIYAKEPIPKGRKIIEYTGEKINRKETNRRADGPLNYLFTLTSYWTIDGSVGGSGAQYINHCCTPNCYAWIHKGHILYMSARDIQTGEELTIDYRFDHDVAAVPCACGAPGCRGTINLKKEPKVRKKAARTAKKKTVKKTAKSVKTTAKKRSR</sequence>
<evidence type="ECO:0000256" key="3">
    <source>
        <dbReference type="ARBA" id="ARBA00022603"/>
    </source>
</evidence>
<feature type="region of interest" description="Disordered" evidence="6">
    <location>
        <begin position="156"/>
        <end position="186"/>
    </location>
</feature>
<dbReference type="GO" id="GO:0008168">
    <property type="term" value="F:methyltransferase activity"/>
    <property type="evidence" value="ECO:0007669"/>
    <property type="project" value="UniProtKB-KW"/>
</dbReference>
<comment type="subcellular location">
    <subcellularLocation>
        <location evidence="1">Chromosome</location>
    </subcellularLocation>
</comment>
<accession>A0A7S7NK18</accession>
<keyword evidence="3 9" id="KW-0489">Methyltransferase</keyword>
<evidence type="ECO:0000256" key="5">
    <source>
        <dbReference type="ARBA" id="ARBA00022691"/>
    </source>
</evidence>
<evidence type="ECO:0000256" key="1">
    <source>
        <dbReference type="ARBA" id="ARBA00004286"/>
    </source>
</evidence>
<evidence type="ECO:0000259" key="7">
    <source>
        <dbReference type="PROSITE" id="PS50280"/>
    </source>
</evidence>
<dbReference type="KEGG" id="pfer:IRI77_19520"/>
<feature type="domain" description="SET" evidence="7">
    <location>
        <begin position="21"/>
        <end position="128"/>
    </location>
</feature>
<gene>
    <name evidence="9" type="ORF">IRI77_19520</name>
</gene>
<keyword evidence="5" id="KW-0949">S-adenosyl-L-methionine</keyword>